<sequence>MKLKPTLIVALFLIISGLSYTTFLLQSANSRLEGQLETALGYRQQLQEQSELNIRHRLDFESQLESLEEDLLTSSSQLISLSNELAEAKLQANPDYEALLAQARREVITANDRLVERGRSSGGFSVFSDPVSTRKMAEDRVAEQYLTYFETLALTPTEMDSMYEAFVDFSDERYQMLGQLIAGNLTADQAANIFGPNALVDNLKDNLTSEQAAELGAYDLMMNRDAFRQVYTGIFGQVGDAISGQIQDYVMDVVIDELFSEENNYGALVADNGSMTSAYIDKLDSFDRARERLEPNLTVEQLSQFDRFAESQFG</sequence>
<comment type="caution">
    <text evidence="2">The sequence shown here is derived from an EMBL/GenBank/DDBJ whole genome shotgun (WGS) entry which is preliminary data.</text>
</comment>
<organism evidence="2 3">
    <name type="scientific">OM182 bacterium MED-G28</name>
    <dbReference type="NCBI Taxonomy" id="1986256"/>
    <lineage>
        <taxon>Bacteria</taxon>
        <taxon>Pseudomonadati</taxon>
        <taxon>Pseudomonadota</taxon>
        <taxon>Gammaproteobacteria</taxon>
        <taxon>OMG group</taxon>
        <taxon>OM182 clade</taxon>
    </lineage>
</organism>
<evidence type="ECO:0000256" key="1">
    <source>
        <dbReference type="SAM" id="Coils"/>
    </source>
</evidence>
<dbReference type="Proteomes" id="UP000219329">
    <property type="component" value="Unassembled WGS sequence"/>
</dbReference>
<evidence type="ECO:0000313" key="2">
    <source>
        <dbReference type="EMBL" id="PDH32178.1"/>
    </source>
</evidence>
<gene>
    <name evidence="2" type="ORF">CNF02_12860</name>
</gene>
<feature type="non-terminal residue" evidence="2">
    <location>
        <position position="314"/>
    </location>
</feature>
<dbReference type="EMBL" id="NTJZ01000021">
    <property type="protein sequence ID" value="PDH32178.1"/>
    <property type="molecule type" value="Genomic_DNA"/>
</dbReference>
<keyword evidence="1" id="KW-0175">Coiled coil</keyword>
<name>A0A2A5W7B4_9GAMM</name>
<accession>A0A2A5W7B4</accession>
<protein>
    <submittedName>
        <fullName evidence="2">Uncharacterized protein</fullName>
    </submittedName>
</protein>
<feature type="coiled-coil region" evidence="1">
    <location>
        <begin position="29"/>
        <end position="84"/>
    </location>
</feature>
<proteinExistence type="predicted"/>
<reference evidence="2 3" key="1">
    <citation type="submission" date="2017-08" db="EMBL/GenBank/DDBJ databases">
        <title>Fine stratification of microbial communities through a metagenomic profile of the photic zone.</title>
        <authorList>
            <person name="Haro-Moreno J.M."/>
            <person name="Lopez-Perez M."/>
            <person name="De La Torre J."/>
            <person name="Picazo A."/>
            <person name="Camacho A."/>
            <person name="Rodriguez-Valera F."/>
        </authorList>
    </citation>
    <scope>NUCLEOTIDE SEQUENCE [LARGE SCALE GENOMIC DNA]</scope>
    <source>
        <strain evidence="2">MED-G28</strain>
    </source>
</reference>
<dbReference type="AlphaFoldDB" id="A0A2A5W7B4"/>
<evidence type="ECO:0000313" key="3">
    <source>
        <dbReference type="Proteomes" id="UP000219329"/>
    </source>
</evidence>